<dbReference type="RefSeq" id="XP_040636789.1">
    <property type="nucleotide sequence ID" value="XM_040787404.1"/>
</dbReference>
<dbReference type="Proteomes" id="UP000019804">
    <property type="component" value="Unassembled WGS sequence"/>
</dbReference>
<accession>A0A017S8J7</accession>
<gene>
    <name evidence="1" type="ORF">EURHEDRAFT_542405</name>
</gene>
<sequence length="251" mass="28924">MVNPVNYLPPTLSNDTIRAFALSQYLANPIAIQALSVTAEYHSIYVLSFNPADADYLVAVMTWLRKNTKVPIPYVVRFDVTSNSVLQHETTLLERVRGKALHEIYNPLSREQLHRRSWNGFSGLAFAAGSRETLVRVYQHEIRFHPFLKSYRDLLPRLDVLVDAFARHSKLNCASYRWDPSRAFLRNGQRNARAVAEQKRIRAIFQQRCRTRGVGQLLFNEPNYTSSLQETMQNGISYLRAIVEVCPRGQR</sequence>
<organism evidence="1 2">
    <name type="scientific">Aspergillus ruber (strain CBS 135680)</name>
    <dbReference type="NCBI Taxonomy" id="1388766"/>
    <lineage>
        <taxon>Eukaryota</taxon>
        <taxon>Fungi</taxon>
        <taxon>Dikarya</taxon>
        <taxon>Ascomycota</taxon>
        <taxon>Pezizomycotina</taxon>
        <taxon>Eurotiomycetes</taxon>
        <taxon>Eurotiomycetidae</taxon>
        <taxon>Eurotiales</taxon>
        <taxon>Aspergillaceae</taxon>
        <taxon>Aspergillus</taxon>
        <taxon>Aspergillus subgen. Aspergillus</taxon>
    </lineage>
</organism>
<dbReference type="STRING" id="1388766.A0A017S8J7"/>
<protein>
    <submittedName>
        <fullName evidence="1">Uncharacterized protein</fullName>
    </submittedName>
</protein>
<dbReference type="AlphaFoldDB" id="A0A017S8J7"/>
<dbReference type="HOGENOM" id="CLU_072119_0_0_1"/>
<name>A0A017S8J7_ASPRC</name>
<dbReference type="OrthoDB" id="428260at2759"/>
<reference evidence="2" key="1">
    <citation type="journal article" date="2014" name="Nat. Commun.">
        <title>Genomic adaptations of the halophilic Dead Sea filamentous fungus Eurotium rubrum.</title>
        <authorList>
            <person name="Kis-Papo T."/>
            <person name="Weig A.R."/>
            <person name="Riley R."/>
            <person name="Persoh D."/>
            <person name="Salamov A."/>
            <person name="Sun H."/>
            <person name="Lipzen A."/>
            <person name="Wasser S.P."/>
            <person name="Rambold G."/>
            <person name="Grigoriev I.V."/>
            <person name="Nevo E."/>
        </authorList>
    </citation>
    <scope>NUCLEOTIDE SEQUENCE [LARGE SCALE GENOMIC DNA]</scope>
    <source>
        <strain evidence="2">CBS 135680</strain>
    </source>
</reference>
<dbReference type="EMBL" id="KK088433">
    <property type="protein sequence ID" value="EYE93101.1"/>
    <property type="molecule type" value="Genomic_DNA"/>
</dbReference>
<evidence type="ECO:0000313" key="1">
    <source>
        <dbReference type="EMBL" id="EYE93101.1"/>
    </source>
</evidence>
<evidence type="ECO:0000313" key="2">
    <source>
        <dbReference type="Proteomes" id="UP000019804"/>
    </source>
</evidence>
<keyword evidence="2" id="KW-1185">Reference proteome</keyword>
<dbReference type="GeneID" id="63702528"/>
<proteinExistence type="predicted"/>